<accession>A0A662YXP5</accession>
<dbReference type="Gene3D" id="3.40.50.300">
    <property type="entry name" value="P-loop containing nucleotide triphosphate hydrolases"/>
    <property type="match status" value="1"/>
</dbReference>
<dbReference type="PANTHER" id="PTHR24030:SF0">
    <property type="entry name" value="PROTEIN CMSS1"/>
    <property type="match status" value="1"/>
</dbReference>
<dbReference type="GO" id="GO:0030686">
    <property type="term" value="C:90S preribosome"/>
    <property type="evidence" value="ECO:0007669"/>
    <property type="project" value="TreeGrafter"/>
</dbReference>
<feature type="coiled-coil region" evidence="6">
    <location>
        <begin position="397"/>
        <end position="533"/>
    </location>
</feature>
<evidence type="ECO:0000256" key="5">
    <source>
        <dbReference type="ARBA" id="ARBA00023136"/>
    </source>
</evidence>
<evidence type="ECO:0000256" key="6">
    <source>
        <dbReference type="SAM" id="Coils"/>
    </source>
</evidence>
<dbReference type="GO" id="GO:0016020">
    <property type="term" value="C:membrane"/>
    <property type="evidence" value="ECO:0007669"/>
    <property type="project" value="UniProtKB-SubCell"/>
</dbReference>
<gene>
    <name evidence="7" type="ORF">EOD39_7319</name>
</gene>
<evidence type="ECO:0000256" key="4">
    <source>
        <dbReference type="ARBA" id="ARBA00022989"/>
    </source>
</evidence>
<dbReference type="EMBL" id="SCEB01000063">
    <property type="protein sequence ID" value="RXN01270.1"/>
    <property type="molecule type" value="Genomic_DNA"/>
</dbReference>
<comment type="subcellular location">
    <subcellularLocation>
        <location evidence="1">Membrane</location>
    </subcellularLocation>
</comment>
<dbReference type="PANTHER" id="PTHR24030">
    <property type="entry name" value="PROTEIN CMSS1"/>
    <property type="match status" value="1"/>
</dbReference>
<evidence type="ECO:0000256" key="1">
    <source>
        <dbReference type="ARBA" id="ARBA00004370"/>
    </source>
</evidence>
<dbReference type="InterPro" id="IPR032704">
    <property type="entry name" value="Cms1"/>
</dbReference>
<dbReference type="AlphaFoldDB" id="A0A662YXP5"/>
<keyword evidence="4" id="KW-1133">Transmembrane helix</keyword>
<keyword evidence="5" id="KW-0472">Membrane</keyword>
<dbReference type="Proteomes" id="UP000289886">
    <property type="component" value="Unassembled WGS sequence"/>
</dbReference>
<protein>
    <submittedName>
        <fullName evidence="7">Uncharacterized protein</fullName>
    </submittedName>
</protein>
<keyword evidence="6" id="KW-0175">Coiled coil</keyword>
<dbReference type="Pfam" id="PF03381">
    <property type="entry name" value="CDC50"/>
    <property type="match status" value="2"/>
</dbReference>
<evidence type="ECO:0000256" key="3">
    <source>
        <dbReference type="ARBA" id="ARBA00022692"/>
    </source>
</evidence>
<comment type="similarity">
    <text evidence="2">Belongs to the CDC50/LEM3 family.</text>
</comment>
<keyword evidence="8" id="KW-1185">Reference proteome</keyword>
<organism evidence="7 8">
    <name type="scientific">Acipenser ruthenus</name>
    <name type="common">Sterlet sturgeon</name>
    <dbReference type="NCBI Taxonomy" id="7906"/>
    <lineage>
        <taxon>Eukaryota</taxon>
        <taxon>Metazoa</taxon>
        <taxon>Chordata</taxon>
        <taxon>Craniata</taxon>
        <taxon>Vertebrata</taxon>
        <taxon>Euteleostomi</taxon>
        <taxon>Actinopterygii</taxon>
        <taxon>Chondrostei</taxon>
        <taxon>Acipenseriformes</taxon>
        <taxon>Acipenseridae</taxon>
        <taxon>Acipenser</taxon>
    </lineage>
</organism>
<dbReference type="GO" id="GO:0005634">
    <property type="term" value="C:nucleus"/>
    <property type="evidence" value="ECO:0007669"/>
    <property type="project" value="TreeGrafter"/>
</dbReference>
<evidence type="ECO:0000313" key="8">
    <source>
        <dbReference type="Proteomes" id="UP000289886"/>
    </source>
</evidence>
<dbReference type="Pfam" id="PF14617">
    <property type="entry name" value="CMS1"/>
    <property type="match status" value="1"/>
</dbReference>
<evidence type="ECO:0000256" key="2">
    <source>
        <dbReference type="ARBA" id="ARBA00009457"/>
    </source>
</evidence>
<dbReference type="InterPro" id="IPR005045">
    <property type="entry name" value="CDC50/LEM3_fam"/>
</dbReference>
<keyword evidence="3" id="KW-0812">Transmembrane</keyword>
<reference evidence="7 8" key="1">
    <citation type="submission" date="2019-01" db="EMBL/GenBank/DDBJ databases">
        <title>Draft Genome and Complete Hox-Cluster Characterization of the Sterlet Sturgeon (Acipenser ruthenus).</title>
        <authorList>
            <person name="Wei Q."/>
        </authorList>
    </citation>
    <scope>NUCLEOTIDE SEQUENCE [LARGE SCALE GENOMIC DNA]</scope>
    <source>
        <strain evidence="7">WHYD16114868_AA</strain>
        <tissue evidence="7">Blood</tissue>
    </source>
</reference>
<proteinExistence type="inferred from homology"/>
<dbReference type="InterPro" id="IPR027417">
    <property type="entry name" value="P-loop_NTPase"/>
</dbReference>
<sequence length="538" mass="62438">MCKCSTSVSQTPHFLVENSLYTVCTPAEVQKCVRGGKVSDLQPSLHMNGLLLRVCPKWAKLCKNHTEEKSVVMLIVCSSAHRVLDFIKQLTTFKGNSKVLKLFAKHIKVEEQIKLLQKGVAHMGTPGRIKALAEQDGLSVKALKYVVLDWNWSSGECQTSQRCDQECFTGLLRVFQVDYTEERDCAECYTLRLDRANSIIDCACTVSFSLSEAFKGDVFMYYGLTNFHQNQRHYMVSRDNAQLVGRQYNKGTARPFYWRKPVYQLSVEKNNNGFVNEDLIVWMRQAAFPSFKKLYRRLNRTQEFSEGLPAGNYSVKISYRFNAMNTSGIIRGMQGNNWTEADLEFVQRMKNEKSVMQLKEETIDRTVQLGRAFLCRKMDPSIVEPLCPESVLKQLSVASVQQVIQQETAKLQALEEKLTGKQKQASHQIKQLQIEMRNKEMYYLEKIKSHKERVLMEQELVDNLKDELSELQEKLAETQEHFKSMKSQIEDLQAKQMENYSGTVNMAKIEQRLKRLERRKELFLERRRIMQRLCSMDR</sequence>
<name>A0A662YXP5_ACIRT</name>
<evidence type="ECO:0000313" key="7">
    <source>
        <dbReference type="EMBL" id="RXN01270.1"/>
    </source>
</evidence>
<comment type="caution">
    <text evidence="7">The sequence shown here is derived from an EMBL/GenBank/DDBJ whole genome shotgun (WGS) entry which is preliminary data.</text>
</comment>